<dbReference type="AlphaFoldDB" id="G2RDZ4"/>
<evidence type="ECO:0000259" key="2">
    <source>
        <dbReference type="Pfam" id="PF25545"/>
    </source>
</evidence>
<feature type="compositionally biased region" description="Polar residues" evidence="1">
    <location>
        <begin position="1"/>
        <end position="10"/>
    </location>
</feature>
<protein>
    <recommendedName>
        <fullName evidence="2">DUF7924 domain-containing protein</fullName>
    </recommendedName>
</protein>
<reference evidence="3 4" key="1">
    <citation type="journal article" date="2011" name="Nat. Biotechnol.">
        <title>Comparative genomic analysis of the thermophilic biomass-degrading fungi Myceliophthora thermophila and Thielavia terrestris.</title>
        <authorList>
            <person name="Berka R.M."/>
            <person name="Grigoriev I.V."/>
            <person name="Otillar R."/>
            <person name="Salamov A."/>
            <person name="Grimwood J."/>
            <person name="Reid I."/>
            <person name="Ishmael N."/>
            <person name="John T."/>
            <person name="Darmond C."/>
            <person name="Moisan M.-C."/>
            <person name="Henrissat B."/>
            <person name="Coutinho P.M."/>
            <person name="Lombard V."/>
            <person name="Natvig D.O."/>
            <person name="Lindquist E."/>
            <person name="Schmutz J."/>
            <person name="Lucas S."/>
            <person name="Harris P."/>
            <person name="Powlowski J."/>
            <person name="Bellemare A."/>
            <person name="Taylor D."/>
            <person name="Butler G."/>
            <person name="de Vries R.P."/>
            <person name="Allijn I.E."/>
            <person name="van den Brink J."/>
            <person name="Ushinsky S."/>
            <person name="Storms R."/>
            <person name="Powell A.J."/>
            <person name="Paulsen I.T."/>
            <person name="Elbourne L.D.H."/>
            <person name="Baker S.E."/>
            <person name="Magnuson J."/>
            <person name="LaBoissiere S."/>
            <person name="Clutterbuck A.J."/>
            <person name="Martinez D."/>
            <person name="Wogulis M."/>
            <person name="de Leon A.L."/>
            <person name="Rey M.W."/>
            <person name="Tsang A."/>
        </authorList>
    </citation>
    <scope>NUCLEOTIDE SEQUENCE [LARGE SCALE GENOMIC DNA]</scope>
    <source>
        <strain evidence="4">ATCC 38088 / NRRL 8126</strain>
    </source>
</reference>
<feature type="region of interest" description="Disordered" evidence="1">
    <location>
        <begin position="1"/>
        <end position="130"/>
    </location>
</feature>
<dbReference type="GeneID" id="11519598"/>
<evidence type="ECO:0000313" key="3">
    <source>
        <dbReference type="EMBL" id="AEO70877.1"/>
    </source>
</evidence>
<dbReference type="OrthoDB" id="4585001at2759"/>
<dbReference type="HOGENOM" id="CLU_631905_0_0_1"/>
<feature type="compositionally biased region" description="Low complexity" evidence="1">
    <location>
        <begin position="95"/>
        <end position="127"/>
    </location>
</feature>
<sequence length="434" mass="48535">MTSQAEQPQAWSRRVPRLIREQPWPRNSSYPSFLGGERDPPPSTLGAGVSPCLESSSAFSNSETSGLDRLQRPPNPAPQSRPGSAPEIGQSDKCLPTTMVPSLTPSLTSTRTCAPSQASQSSTSPRSLGPPDIAYLRYNLRRNHIFVELLPNELPQHVRDHMAEIRHKRCSKTPDLNGDDMATYLRQRQRLDSGYRYQPRDLTRLLVRWLLPDAFCGETGLACALGVPMSAYLTPKHPSAPADATVCRPRPGLLYGYTSIPDEACPFTKSQLIAQRALDQYPGQRFVESNRAGLQFPFICFEIAATWWLWPAINRNAGTSAACLNAVERLNDVLRQKAEETGQPAAAAAAATVDNLVYSVVVYRTSARLYVSWKPADRPDSYRMHEVGRYWLADEAEVRRFRRRVHNIFDWGMGERLAQIRNALDVLSSEEKGR</sequence>
<dbReference type="RefSeq" id="XP_003657213.1">
    <property type="nucleotide sequence ID" value="XM_003657165.1"/>
</dbReference>
<proteinExistence type="predicted"/>
<accession>G2RDZ4</accession>
<dbReference type="Proteomes" id="UP000008181">
    <property type="component" value="Chromosome 5"/>
</dbReference>
<name>G2RDZ4_THETT</name>
<dbReference type="PANTHER" id="PTHR42470">
    <property type="entry name" value="VAST DOMAIN-CONTAINING PROTEIN"/>
    <property type="match status" value="1"/>
</dbReference>
<evidence type="ECO:0000313" key="4">
    <source>
        <dbReference type="Proteomes" id="UP000008181"/>
    </source>
</evidence>
<dbReference type="eggNOG" id="ENOG502SQPH">
    <property type="taxonomic scope" value="Eukaryota"/>
</dbReference>
<gene>
    <name evidence="3" type="ORF">THITE_156556</name>
</gene>
<feature type="compositionally biased region" description="Low complexity" evidence="1">
    <location>
        <begin position="55"/>
        <end position="65"/>
    </location>
</feature>
<dbReference type="EMBL" id="CP003013">
    <property type="protein sequence ID" value="AEO70877.1"/>
    <property type="molecule type" value="Genomic_DNA"/>
</dbReference>
<dbReference type="KEGG" id="ttt:THITE_156556"/>
<organism evidence="3 4">
    <name type="scientific">Thermothielavioides terrestris (strain ATCC 38088 / NRRL 8126)</name>
    <name type="common">Thielavia terrestris</name>
    <dbReference type="NCBI Taxonomy" id="578455"/>
    <lineage>
        <taxon>Eukaryota</taxon>
        <taxon>Fungi</taxon>
        <taxon>Dikarya</taxon>
        <taxon>Ascomycota</taxon>
        <taxon>Pezizomycotina</taxon>
        <taxon>Sordariomycetes</taxon>
        <taxon>Sordariomycetidae</taxon>
        <taxon>Sordariales</taxon>
        <taxon>Chaetomiaceae</taxon>
        <taxon>Thermothielavioides</taxon>
        <taxon>Thermothielavioides terrestris</taxon>
    </lineage>
</organism>
<dbReference type="InterPro" id="IPR057684">
    <property type="entry name" value="DUF7924"/>
</dbReference>
<keyword evidence="4" id="KW-1185">Reference proteome</keyword>
<dbReference type="PANTHER" id="PTHR42470:SF1">
    <property type="entry name" value="VAST DOMAIN-CONTAINING PROTEIN"/>
    <property type="match status" value="1"/>
</dbReference>
<dbReference type="Pfam" id="PF25545">
    <property type="entry name" value="DUF7924"/>
    <property type="match status" value="1"/>
</dbReference>
<feature type="domain" description="DUF7924" evidence="2">
    <location>
        <begin position="223"/>
        <end position="424"/>
    </location>
</feature>
<evidence type="ECO:0000256" key="1">
    <source>
        <dbReference type="SAM" id="MobiDB-lite"/>
    </source>
</evidence>